<feature type="region of interest" description="Disordered" evidence="1">
    <location>
        <begin position="363"/>
        <end position="388"/>
    </location>
</feature>
<sequence>MEEFLTGRVNYSVLQWKKERNYVGPFLDGGFPFLDHEFNFGEDVKLEIDLQLPLKRGPLVEADIGGCFDAILIDCIALEDPEDAWEIKSSLDTLRESLIVEKRGQLVWELFQTEKNYIQQLMVIENINRMAELYTEFIGNYSKALTCIRELESANPEYVKFMTASSRSKDTNRQSLKDSLVYPVQRTTRYHLFLAGSTLLIVDLLKHTSNEHPDYFNLQVALQTVLDFVDSINHNKKMEEERAKLARILSRTINCPNGFMDAAPSLVCISDALCAVTRKSLILILFTDSLVILMHEKKNKRFTALLADQPYTFVRKLLLEETNITHSEKLLTFTKSIAPKIEKTLSTPSITIVKSQSSTDLRSLGSEPGKISRANSDRASMRISRGGPTRSRKAKLMQILGSDPYKAPTEEAIQPEVLDFLIAAEGWYPPEAVVPVLGGGSLAEGVADLGADSFVVLFHEGLNEFVDSYEKAQTKCRLSAKVQE</sequence>
<dbReference type="Proteomes" id="UP001210925">
    <property type="component" value="Unassembled WGS sequence"/>
</dbReference>
<gene>
    <name evidence="3" type="ORF">HK103_005697</name>
</gene>
<dbReference type="InterPro" id="IPR035899">
    <property type="entry name" value="DBL_dom_sf"/>
</dbReference>
<evidence type="ECO:0000313" key="4">
    <source>
        <dbReference type="Proteomes" id="UP001210925"/>
    </source>
</evidence>
<proteinExistence type="predicted"/>
<dbReference type="InterPro" id="IPR051092">
    <property type="entry name" value="FYVE_RhoGEF_PH"/>
</dbReference>
<dbReference type="GO" id="GO:0005085">
    <property type="term" value="F:guanyl-nucleotide exchange factor activity"/>
    <property type="evidence" value="ECO:0007669"/>
    <property type="project" value="InterPro"/>
</dbReference>
<dbReference type="EMBL" id="JADGKB010000055">
    <property type="protein sequence ID" value="KAJ3256128.1"/>
    <property type="molecule type" value="Genomic_DNA"/>
</dbReference>
<reference evidence="3" key="1">
    <citation type="submission" date="2020-05" db="EMBL/GenBank/DDBJ databases">
        <title>Phylogenomic resolution of chytrid fungi.</title>
        <authorList>
            <person name="Stajich J.E."/>
            <person name="Amses K."/>
            <person name="Simmons R."/>
            <person name="Seto K."/>
            <person name="Myers J."/>
            <person name="Bonds A."/>
            <person name="Quandt C.A."/>
            <person name="Barry K."/>
            <person name="Liu P."/>
            <person name="Grigoriev I."/>
            <person name="Longcore J.E."/>
            <person name="James T.Y."/>
        </authorList>
    </citation>
    <scope>NUCLEOTIDE SEQUENCE</scope>
    <source>
        <strain evidence="3">PLAUS21</strain>
    </source>
</reference>
<evidence type="ECO:0000313" key="3">
    <source>
        <dbReference type="EMBL" id="KAJ3256128.1"/>
    </source>
</evidence>
<accession>A0AAD5UIZ3</accession>
<organism evidence="3 4">
    <name type="scientific">Boothiomyces macroporosus</name>
    <dbReference type="NCBI Taxonomy" id="261099"/>
    <lineage>
        <taxon>Eukaryota</taxon>
        <taxon>Fungi</taxon>
        <taxon>Fungi incertae sedis</taxon>
        <taxon>Chytridiomycota</taxon>
        <taxon>Chytridiomycota incertae sedis</taxon>
        <taxon>Chytridiomycetes</taxon>
        <taxon>Rhizophydiales</taxon>
        <taxon>Terramycetaceae</taxon>
        <taxon>Boothiomyces</taxon>
    </lineage>
</organism>
<evidence type="ECO:0000256" key="1">
    <source>
        <dbReference type="SAM" id="MobiDB-lite"/>
    </source>
</evidence>
<dbReference type="SUPFAM" id="SSF48065">
    <property type="entry name" value="DBL homology domain (DH-domain)"/>
    <property type="match status" value="1"/>
</dbReference>
<dbReference type="InterPro" id="IPR000219">
    <property type="entry name" value="DH_dom"/>
</dbReference>
<dbReference type="PANTHER" id="PTHR12673:SF159">
    <property type="entry name" value="LD03170P"/>
    <property type="match status" value="1"/>
</dbReference>
<protein>
    <recommendedName>
        <fullName evidence="2">DH domain-containing protein</fullName>
    </recommendedName>
</protein>
<dbReference type="PROSITE" id="PS50010">
    <property type="entry name" value="DH_2"/>
    <property type="match status" value="1"/>
</dbReference>
<name>A0AAD5UIZ3_9FUNG</name>
<dbReference type="GO" id="GO:0005737">
    <property type="term" value="C:cytoplasm"/>
    <property type="evidence" value="ECO:0007669"/>
    <property type="project" value="TreeGrafter"/>
</dbReference>
<dbReference type="Gene3D" id="1.20.900.10">
    <property type="entry name" value="Dbl homology (DH) domain"/>
    <property type="match status" value="1"/>
</dbReference>
<dbReference type="AlphaFoldDB" id="A0AAD5UIZ3"/>
<feature type="domain" description="DH" evidence="2">
    <location>
        <begin position="82"/>
        <end position="235"/>
    </location>
</feature>
<dbReference type="SMART" id="SM00325">
    <property type="entry name" value="RhoGEF"/>
    <property type="match status" value="1"/>
</dbReference>
<evidence type="ECO:0000259" key="2">
    <source>
        <dbReference type="PROSITE" id="PS50010"/>
    </source>
</evidence>
<dbReference type="Pfam" id="PF00621">
    <property type="entry name" value="RhoGEF"/>
    <property type="match status" value="1"/>
</dbReference>
<comment type="caution">
    <text evidence="3">The sequence shown here is derived from an EMBL/GenBank/DDBJ whole genome shotgun (WGS) entry which is preliminary data.</text>
</comment>
<dbReference type="PANTHER" id="PTHR12673">
    <property type="entry name" value="FACIOGENITAL DYSPLASIA PROTEIN"/>
    <property type="match status" value="1"/>
</dbReference>
<keyword evidence="4" id="KW-1185">Reference proteome</keyword>